<dbReference type="OrthoDB" id="9775789at2"/>
<dbReference type="GO" id="GO:0016020">
    <property type="term" value="C:membrane"/>
    <property type="evidence" value="ECO:0007669"/>
    <property type="project" value="UniProtKB-SubCell"/>
</dbReference>
<feature type="transmembrane region" description="Helical" evidence="1">
    <location>
        <begin position="7"/>
        <end position="28"/>
    </location>
</feature>
<keyword evidence="1" id="KW-0812">Transmembrane</keyword>
<feature type="transmembrane region" description="Helical" evidence="1">
    <location>
        <begin position="34"/>
        <end position="54"/>
    </location>
</feature>
<feature type="domain" description="Inositolphosphotransferase Aur1/Ipt1" evidence="2">
    <location>
        <begin position="94"/>
        <end position="268"/>
    </location>
</feature>
<dbReference type="Proteomes" id="UP000315369">
    <property type="component" value="Unassembled WGS sequence"/>
</dbReference>
<keyword evidence="1" id="KW-0472">Membrane</keyword>
<protein>
    <submittedName>
        <fullName evidence="3">Phosphatidic acid phosphatase</fullName>
    </submittedName>
</protein>
<dbReference type="RefSeq" id="WP_141645480.1">
    <property type="nucleotide sequence ID" value="NZ_VIFM01000124.1"/>
</dbReference>
<organism evidence="3 4">
    <name type="scientific">Myxococcus llanfairpwllgwyngyllgogerychwyrndrobwllllantysiliogogogochensis</name>
    <dbReference type="NCBI Taxonomy" id="2590453"/>
    <lineage>
        <taxon>Bacteria</taxon>
        <taxon>Pseudomonadati</taxon>
        <taxon>Myxococcota</taxon>
        <taxon>Myxococcia</taxon>
        <taxon>Myxococcales</taxon>
        <taxon>Cystobacterineae</taxon>
        <taxon>Myxococcaceae</taxon>
        <taxon>Myxococcus</taxon>
    </lineage>
</organism>
<evidence type="ECO:0000256" key="1">
    <source>
        <dbReference type="SAM" id="Phobius"/>
    </source>
</evidence>
<dbReference type="AlphaFoldDB" id="A0A540WWK4"/>
<reference evidence="3 4" key="1">
    <citation type="submission" date="2019-06" db="EMBL/GenBank/DDBJ databases">
        <authorList>
            <person name="Livingstone P."/>
            <person name="Whitworth D."/>
        </authorList>
    </citation>
    <scope>NUCLEOTIDE SEQUENCE [LARGE SCALE GENOMIC DNA]</scope>
    <source>
        <strain evidence="3 4">AM401</strain>
    </source>
</reference>
<feature type="transmembrane region" description="Helical" evidence="1">
    <location>
        <begin position="199"/>
        <end position="222"/>
    </location>
</feature>
<feature type="transmembrane region" description="Helical" evidence="1">
    <location>
        <begin position="259"/>
        <end position="276"/>
    </location>
</feature>
<sequence>MSERPFLHEALLATFGVTLSCALLLVAGTRSVSFLQVAGATALFILAVVVLARLDAWAHVFRVRLVLAYVATFFFYASVKTTIPALGLETQDAWLFSLDARVFGGSTPSAWFQRWSAPWVHDVFSASYLAFHVYLHLAMAWAVVGPRERAERFFSHVFSAYVPGIAGYYLVPAIGPMAAYPELFTAPLEGGWLTRLNAAVVASGSSTYDLFPSLHVYITLVLLSHDARAHPWRFRALVPVAAALILSTLVLRYHYAVDLLAGVVWFIAFSAVFPRLQTWWASWRCGLLAGSGPAVQPRP</sequence>
<feature type="transmembrane region" description="Helical" evidence="1">
    <location>
        <begin position="123"/>
        <end position="144"/>
    </location>
</feature>
<comment type="caution">
    <text evidence="3">The sequence shown here is derived from an EMBL/GenBank/DDBJ whole genome shotgun (WGS) entry which is preliminary data.</text>
</comment>
<proteinExistence type="predicted"/>
<name>A0A540WWK4_9BACT</name>
<evidence type="ECO:0000259" key="2">
    <source>
        <dbReference type="Pfam" id="PF14378"/>
    </source>
</evidence>
<feature type="transmembrane region" description="Helical" evidence="1">
    <location>
        <begin position="66"/>
        <end position="88"/>
    </location>
</feature>
<keyword evidence="1" id="KW-1133">Transmembrane helix</keyword>
<gene>
    <name evidence="3" type="ORF">FJV41_27200</name>
</gene>
<feature type="transmembrane region" description="Helical" evidence="1">
    <location>
        <begin position="156"/>
        <end position="179"/>
    </location>
</feature>
<evidence type="ECO:0000313" key="4">
    <source>
        <dbReference type="Proteomes" id="UP000315369"/>
    </source>
</evidence>
<dbReference type="EMBL" id="VIFM01000124">
    <property type="protein sequence ID" value="TQF12814.1"/>
    <property type="molecule type" value="Genomic_DNA"/>
</dbReference>
<dbReference type="InterPro" id="IPR026841">
    <property type="entry name" value="Aur1/Ipt1"/>
</dbReference>
<feature type="transmembrane region" description="Helical" evidence="1">
    <location>
        <begin position="234"/>
        <end position="253"/>
    </location>
</feature>
<accession>A0A540WWK4</accession>
<dbReference type="PROSITE" id="PS51257">
    <property type="entry name" value="PROKAR_LIPOPROTEIN"/>
    <property type="match status" value="1"/>
</dbReference>
<keyword evidence="4" id="KW-1185">Reference proteome</keyword>
<dbReference type="Pfam" id="PF14378">
    <property type="entry name" value="PAP2_3"/>
    <property type="match status" value="1"/>
</dbReference>
<evidence type="ECO:0000313" key="3">
    <source>
        <dbReference type="EMBL" id="TQF12814.1"/>
    </source>
</evidence>